<evidence type="ECO:0000256" key="8">
    <source>
        <dbReference type="SAM" id="Coils"/>
    </source>
</evidence>
<dbReference type="InterPro" id="IPR019133">
    <property type="entry name" value="MIC60"/>
</dbReference>
<evidence type="ECO:0000256" key="6">
    <source>
        <dbReference type="ARBA" id="ARBA00023128"/>
    </source>
</evidence>
<keyword evidence="6" id="KW-0496">Mitochondrion</keyword>
<dbReference type="eggNOG" id="ENOG502QTA5">
    <property type="taxonomic scope" value="Eukaryota"/>
</dbReference>
<feature type="region of interest" description="Disordered" evidence="9">
    <location>
        <begin position="346"/>
        <end position="368"/>
    </location>
</feature>
<dbReference type="Proteomes" id="UP000006591">
    <property type="component" value="Chromosome 3"/>
</dbReference>
<feature type="compositionally biased region" description="Polar residues" evidence="9">
    <location>
        <begin position="13"/>
        <end position="22"/>
    </location>
</feature>
<evidence type="ECO:0000256" key="5">
    <source>
        <dbReference type="ARBA" id="ARBA00022989"/>
    </source>
</evidence>
<feature type="region of interest" description="Disordered" evidence="9">
    <location>
        <begin position="280"/>
        <end position="333"/>
    </location>
</feature>
<reference evidence="10" key="2">
    <citation type="submission" date="2018-04" db="EMBL/GenBank/DDBJ databases">
        <title>OnivRS2 (Oryza nivara Reference Sequence Version 2).</title>
        <authorList>
            <person name="Zhang J."/>
            <person name="Kudrna D."/>
            <person name="Lee S."/>
            <person name="Talag J."/>
            <person name="Rajasekar S."/>
            <person name="Welchert J."/>
            <person name="Hsing Y.-I."/>
            <person name="Wing R.A."/>
        </authorList>
    </citation>
    <scope>NUCLEOTIDE SEQUENCE [LARGE SCALE GENOMIC DNA]</scope>
    <source>
        <strain evidence="10">SL10</strain>
    </source>
</reference>
<feature type="compositionally biased region" description="Low complexity" evidence="9">
    <location>
        <begin position="115"/>
        <end position="124"/>
    </location>
</feature>
<sequence length="700" mass="76572">MYRPTPLPHLSGSFHSRSRTTQRNAALPPLHPPPPSSPACRRRRGREAETLRDDRSNVPLHPSPSAAARRTRGPPAMLRRCVRDLYPLRPLRRIPRPISSEVQSPAFLRPRSKSTKASQQSSTQNTVPGPQGEPSQSGSNVPKVLLGTLMVGAAAMAAYQAGYIDDQFKDIIFPSTMKEKNIRKIYDDLKAPSEQKVDEKQVVSDPNVDIVQNSNNEAHPQKDLPTEGMGPPEIPTTDEQTVSSEEKEKETLAQGTPQIPDEHGAAAKPLSQDIPVIDINPSVDDKATGEVLPEQTDKTTTSVSPVQSSLATAGPSHHVHTDTDGPKDPSSAGAVEHKSLAETYLLQEPDNSKDMGAKESKHDGVISTGTSDDGKIVLDIIEAIHAAERKQADADAYMYSEEKRKLKEKYEKELKDTRARELMYAEEAAILDKELKKEKLKSAAVIKELQENAEQKLRDELQQKDEETSQQVEKVRELAKAELAAALAKERASQIEQIAEANLNIDALCMAFYARSEETRQSHSVHKLALGTLALEDALSTGSPIRTEVDQLRKSLEGIDKDSLLELALSSIPEDVLEYGSDTPMDLKQKFNSLKETVRHFSLIPAGGGGMLTHAVAHVASSIKIKEDQSGDGIESLLNRVENLIIHGDLSAAAEALERGLQGSEAAEIASEWVKQARKRAIAEQTLTLLHSYASSITFS</sequence>
<dbReference type="GO" id="GO:1901612">
    <property type="term" value="F:cardiolipin binding"/>
    <property type="evidence" value="ECO:0007669"/>
    <property type="project" value="EnsemblPlants"/>
</dbReference>
<accession>A0A0E0GKL9</accession>
<feature type="region of interest" description="Disordered" evidence="9">
    <location>
        <begin position="211"/>
        <end position="266"/>
    </location>
</feature>
<keyword evidence="5" id="KW-1133">Transmembrane helix</keyword>
<feature type="compositionally biased region" description="Polar residues" evidence="9">
    <location>
        <begin position="125"/>
        <end position="140"/>
    </location>
</feature>
<dbReference type="PANTHER" id="PTHR15415">
    <property type="entry name" value="MITOFILIN"/>
    <property type="match status" value="1"/>
</dbReference>
<dbReference type="GO" id="GO:0042407">
    <property type="term" value="P:cristae formation"/>
    <property type="evidence" value="ECO:0007669"/>
    <property type="project" value="TreeGrafter"/>
</dbReference>
<keyword evidence="7" id="KW-0472">Membrane</keyword>
<evidence type="ECO:0000256" key="4">
    <source>
        <dbReference type="ARBA" id="ARBA00022792"/>
    </source>
</evidence>
<dbReference type="OMA" id="RESDWQK"/>
<feature type="compositionally biased region" description="Basic and acidic residues" evidence="9">
    <location>
        <begin position="46"/>
        <end position="56"/>
    </location>
</feature>
<dbReference type="AlphaFoldDB" id="A0A0E0GKL9"/>
<evidence type="ECO:0000313" key="10">
    <source>
        <dbReference type="EnsemblPlants" id="ONIVA03G13590.1"/>
    </source>
</evidence>
<evidence type="ECO:0000256" key="7">
    <source>
        <dbReference type="ARBA" id="ARBA00023136"/>
    </source>
</evidence>
<dbReference type="STRING" id="4536.A0A0E0GKL9"/>
<feature type="coiled-coil region" evidence="8">
    <location>
        <begin position="400"/>
        <end position="498"/>
    </location>
</feature>
<dbReference type="Pfam" id="PF09731">
    <property type="entry name" value="Mitofilin"/>
    <property type="match status" value="1"/>
</dbReference>
<evidence type="ECO:0000256" key="1">
    <source>
        <dbReference type="ARBA" id="ARBA00004273"/>
    </source>
</evidence>
<evidence type="ECO:0000313" key="11">
    <source>
        <dbReference type="Proteomes" id="UP000006591"/>
    </source>
</evidence>
<evidence type="ECO:0000256" key="3">
    <source>
        <dbReference type="ARBA" id="ARBA00022692"/>
    </source>
</evidence>
<evidence type="ECO:0008006" key="12">
    <source>
        <dbReference type="Google" id="ProtNLM"/>
    </source>
</evidence>
<comment type="subcellular location">
    <subcellularLocation>
        <location evidence="1">Mitochondrion inner membrane</location>
    </subcellularLocation>
</comment>
<dbReference type="Gramene" id="ONIVA03G13590.1">
    <property type="protein sequence ID" value="ONIVA03G13590.1"/>
    <property type="gene ID" value="ONIVA03G13590"/>
</dbReference>
<dbReference type="EnsemblPlants" id="ONIVA03G13590.1">
    <property type="protein sequence ID" value="ONIVA03G13590.1"/>
    <property type="gene ID" value="ONIVA03G13590"/>
</dbReference>
<keyword evidence="4" id="KW-0999">Mitochondrion inner membrane</keyword>
<feature type="compositionally biased region" description="Polar residues" evidence="9">
    <location>
        <begin position="298"/>
        <end position="311"/>
    </location>
</feature>
<dbReference type="GO" id="GO:0097035">
    <property type="term" value="P:regulation of membrane lipid distribution"/>
    <property type="evidence" value="ECO:0007669"/>
    <property type="project" value="EnsemblPlants"/>
</dbReference>
<proteinExistence type="inferred from homology"/>
<keyword evidence="11" id="KW-1185">Reference proteome</keyword>
<protein>
    <recommendedName>
        <fullName evidence="12">MICOS complex subunit MIC60</fullName>
    </recommendedName>
</protein>
<evidence type="ECO:0000256" key="9">
    <source>
        <dbReference type="SAM" id="MobiDB-lite"/>
    </source>
</evidence>
<dbReference type="GO" id="GO:0016036">
    <property type="term" value="P:cellular response to phosphate starvation"/>
    <property type="evidence" value="ECO:0007669"/>
    <property type="project" value="EnsemblPlants"/>
</dbReference>
<dbReference type="GO" id="GO:0061617">
    <property type="term" value="C:MICOS complex"/>
    <property type="evidence" value="ECO:0007669"/>
    <property type="project" value="TreeGrafter"/>
</dbReference>
<evidence type="ECO:0000256" key="2">
    <source>
        <dbReference type="ARBA" id="ARBA00010877"/>
    </source>
</evidence>
<feature type="region of interest" description="Disordered" evidence="9">
    <location>
        <begin position="1"/>
        <end position="76"/>
    </location>
</feature>
<feature type="compositionally biased region" description="Basic and acidic residues" evidence="9">
    <location>
        <begin position="350"/>
        <end position="364"/>
    </location>
</feature>
<comment type="similarity">
    <text evidence="2">Belongs to the MICOS complex subunit Mic60 family.</text>
</comment>
<feature type="region of interest" description="Disordered" evidence="9">
    <location>
        <begin position="96"/>
        <end position="140"/>
    </location>
</feature>
<dbReference type="GO" id="GO:0032368">
    <property type="term" value="P:regulation of lipid transport"/>
    <property type="evidence" value="ECO:0007669"/>
    <property type="project" value="EnsemblPlants"/>
</dbReference>
<name>A0A0E0GKL9_ORYNI</name>
<dbReference type="PANTHER" id="PTHR15415:SF7">
    <property type="entry name" value="MICOS COMPLEX SUBUNIT MIC60"/>
    <property type="match status" value="1"/>
</dbReference>
<reference evidence="10" key="1">
    <citation type="submission" date="2015-04" db="UniProtKB">
        <authorList>
            <consortium name="EnsemblPlants"/>
        </authorList>
    </citation>
    <scope>IDENTIFICATION</scope>
    <source>
        <strain evidence="10">SL10</strain>
    </source>
</reference>
<keyword evidence="8" id="KW-0175">Coiled coil</keyword>
<organism evidence="10">
    <name type="scientific">Oryza nivara</name>
    <name type="common">Indian wild rice</name>
    <name type="synonym">Oryza sativa f. spontanea</name>
    <dbReference type="NCBI Taxonomy" id="4536"/>
    <lineage>
        <taxon>Eukaryota</taxon>
        <taxon>Viridiplantae</taxon>
        <taxon>Streptophyta</taxon>
        <taxon>Embryophyta</taxon>
        <taxon>Tracheophyta</taxon>
        <taxon>Spermatophyta</taxon>
        <taxon>Magnoliopsida</taxon>
        <taxon>Liliopsida</taxon>
        <taxon>Poales</taxon>
        <taxon>Poaceae</taxon>
        <taxon>BOP clade</taxon>
        <taxon>Oryzoideae</taxon>
        <taxon>Oryzeae</taxon>
        <taxon>Oryzinae</taxon>
        <taxon>Oryza</taxon>
    </lineage>
</organism>
<keyword evidence="3" id="KW-0812">Transmembrane</keyword>